<comment type="caution">
    <text evidence="3">The sequence shown here is derived from an EMBL/GenBank/DDBJ whole genome shotgun (WGS) entry which is preliminary data.</text>
</comment>
<feature type="signal peptide" evidence="2">
    <location>
        <begin position="1"/>
        <end position="21"/>
    </location>
</feature>
<feature type="chain" id="PRO_5015356254" evidence="2">
    <location>
        <begin position="22"/>
        <end position="272"/>
    </location>
</feature>
<protein>
    <submittedName>
        <fullName evidence="3">Uncharacterized protein</fullName>
    </submittedName>
</protein>
<sequence length="272" mass="29898">MLTMTIALLASTLVLMACSSALELGTGTILLYRFSISETDSDDPRTVVLQGKLDEVLEGAANSLPYGKQAAQQGNGADTDPYNSDAPSIESADPETPEDKSETALFLANSKVEHMDPHLRGKMAVFTHVHKAGGSTFCYLARLNMEQAPGGNCNPAPMPSRLAISRGTPEEFDRVIEQTRKLNRTFVATEWTLPEVLPQRDDIIHVTLLRNPLGRMESHYAMAMDKAYQKLKVSSSNICLFAPGLLSRFELRRATKDLTLAAKSRLYYSQTT</sequence>
<keyword evidence="2" id="KW-0732">Signal</keyword>
<gene>
    <name evidence="3" type="ORF">FCC1311_017492</name>
</gene>
<reference evidence="3 4" key="1">
    <citation type="submission" date="2017-12" db="EMBL/GenBank/DDBJ databases">
        <title>Sequencing, de novo assembly and annotation of complete genome of a new Thraustochytrid species, strain FCC1311.</title>
        <authorList>
            <person name="Sedici K."/>
            <person name="Godart F."/>
            <person name="Aiese Cigliano R."/>
            <person name="Sanseverino W."/>
            <person name="Barakat M."/>
            <person name="Ortet P."/>
            <person name="Marechal E."/>
            <person name="Cagnac O."/>
            <person name="Amato A."/>
        </authorList>
    </citation>
    <scope>NUCLEOTIDE SEQUENCE [LARGE SCALE GENOMIC DNA]</scope>
</reference>
<accession>A0A2R5G3E4</accession>
<name>A0A2R5G3E4_9STRA</name>
<evidence type="ECO:0000313" key="3">
    <source>
        <dbReference type="EMBL" id="GBG25530.1"/>
    </source>
</evidence>
<evidence type="ECO:0000256" key="1">
    <source>
        <dbReference type="SAM" id="MobiDB-lite"/>
    </source>
</evidence>
<dbReference type="InterPro" id="IPR027417">
    <property type="entry name" value="P-loop_NTPase"/>
</dbReference>
<keyword evidence="4" id="KW-1185">Reference proteome</keyword>
<dbReference type="InParanoid" id="A0A2R5G3E4"/>
<feature type="compositionally biased region" description="Polar residues" evidence="1">
    <location>
        <begin position="70"/>
        <end position="86"/>
    </location>
</feature>
<feature type="region of interest" description="Disordered" evidence="1">
    <location>
        <begin position="68"/>
        <end position="101"/>
    </location>
</feature>
<proteinExistence type="predicted"/>
<evidence type="ECO:0000313" key="4">
    <source>
        <dbReference type="Proteomes" id="UP000241890"/>
    </source>
</evidence>
<dbReference type="EMBL" id="BEYU01000012">
    <property type="protein sequence ID" value="GBG25530.1"/>
    <property type="molecule type" value="Genomic_DNA"/>
</dbReference>
<organism evidence="3 4">
    <name type="scientific">Hondaea fermentalgiana</name>
    <dbReference type="NCBI Taxonomy" id="2315210"/>
    <lineage>
        <taxon>Eukaryota</taxon>
        <taxon>Sar</taxon>
        <taxon>Stramenopiles</taxon>
        <taxon>Bigyra</taxon>
        <taxon>Labyrinthulomycetes</taxon>
        <taxon>Thraustochytrida</taxon>
        <taxon>Thraustochytriidae</taxon>
        <taxon>Hondaea</taxon>
    </lineage>
</organism>
<dbReference type="Gene3D" id="3.40.50.300">
    <property type="entry name" value="P-loop containing nucleotide triphosphate hydrolases"/>
    <property type="match status" value="1"/>
</dbReference>
<evidence type="ECO:0000256" key="2">
    <source>
        <dbReference type="SAM" id="SignalP"/>
    </source>
</evidence>
<dbReference type="Proteomes" id="UP000241890">
    <property type="component" value="Unassembled WGS sequence"/>
</dbReference>
<dbReference type="AlphaFoldDB" id="A0A2R5G3E4"/>
<feature type="non-terminal residue" evidence="3">
    <location>
        <position position="272"/>
    </location>
</feature>